<dbReference type="Proteomes" id="UP001174909">
    <property type="component" value="Unassembled WGS sequence"/>
</dbReference>
<keyword evidence="2" id="KW-1133">Transmembrane helix</keyword>
<dbReference type="EMBL" id="CASHTH010002330">
    <property type="protein sequence ID" value="CAI8028402.1"/>
    <property type="molecule type" value="Genomic_DNA"/>
</dbReference>
<evidence type="ECO:0000256" key="1">
    <source>
        <dbReference type="ARBA" id="ARBA00022737"/>
    </source>
</evidence>
<dbReference type="Pfam" id="PF00041">
    <property type="entry name" value="fn3"/>
    <property type="match status" value="2"/>
</dbReference>
<reference evidence="4" key="1">
    <citation type="submission" date="2023-03" db="EMBL/GenBank/DDBJ databases">
        <authorList>
            <person name="Steffen K."/>
            <person name="Cardenas P."/>
        </authorList>
    </citation>
    <scope>NUCLEOTIDE SEQUENCE</scope>
</reference>
<dbReference type="PANTHER" id="PTHR46708:SF2">
    <property type="entry name" value="FIBRONECTIN TYPE-III DOMAIN-CONTAINING PROTEIN"/>
    <property type="match status" value="1"/>
</dbReference>
<dbReference type="InterPro" id="IPR036116">
    <property type="entry name" value="FN3_sf"/>
</dbReference>
<sequence length="399" mass="41232">MVSETLTVRVASAPTNLTLEVQSGGTSVLLTWIPPDPLGDTTGYRISFTGGGSSGSVDVGGGSTNNYTLTGLIRGETYDISIVGTSDHISSESVELSVTLVPGPYLTVEVIMMGVSSISLSWRVSGDAVVGSEVVWRAVSGPGGRDSSGSITSTSYTIRDLQTLSVYSVTVTVRTMSLGNFSESVIAFTVPACESSGSSSEAVAALSGVLGVVIVSAIAVQVMVIVFFMKKLQRAEEYTATLAAQLKRSGITASGTSYTLNGLEEGTEYSITVTVTLTGNRGTQEGSTTATTLTAAPSTPPTDVVVRVESSTSITVQWGPVECIHQNGEITSYWVTYGEEGSSEEARNVQMVSGDSSGGMTTVFGLTKETVYIVQVAAVTSGGTGVYSDPPTIQTSDGE</sequence>
<proteinExistence type="predicted"/>
<keyword evidence="4" id="KW-0675">Receptor</keyword>
<evidence type="ECO:0000313" key="5">
    <source>
        <dbReference type="Proteomes" id="UP001174909"/>
    </source>
</evidence>
<comment type="caution">
    <text evidence="4">The sequence shown here is derived from an EMBL/GenBank/DDBJ whole genome shotgun (WGS) entry which is preliminary data.</text>
</comment>
<evidence type="ECO:0000259" key="3">
    <source>
        <dbReference type="PROSITE" id="PS50853"/>
    </source>
</evidence>
<dbReference type="InterPro" id="IPR003961">
    <property type="entry name" value="FN3_dom"/>
</dbReference>
<gene>
    <name evidence="4" type="ORF">GBAR_LOCUS16204</name>
</gene>
<dbReference type="PRINTS" id="PR00014">
    <property type="entry name" value="FNTYPEIII"/>
</dbReference>
<dbReference type="SMART" id="SM00060">
    <property type="entry name" value="FN3"/>
    <property type="match status" value="4"/>
</dbReference>
<keyword evidence="2" id="KW-0472">Membrane</keyword>
<protein>
    <submittedName>
        <fullName evidence="4">Receptor-type tyrosine-protein phosphatase F</fullName>
    </submittedName>
</protein>
<accession>A0AA35SFX5</accession>
<evidence type="ECO:0000313" key="4">
    <source>
        <dbReference type="EMBL" id="CAI8028402.1"/>
    </source>
</evidence>
<organism evidence="4 5">
    <name type="scientific">Geodia barretti</name>
    <name type="common">Barrett's horny sponge</name>
    <dbReference type="NCBI Taxonomy" id="519541"/>
    <lineage>
        <taxon>Eukaryota</taxon>
        <taxon>Metazoa</taxon>
        <taxon>Porifera</taxon>
        <taxon>Demospongiae</taxon>
        <taxon>Heteroscleromorpha</taxon>
        <taxon>Tetractinellida</taxon>
        <taxon>Astrophorina</taxon>
        <taxon>Geodiidae</taxon>
        <taxon>Geodia</taxon>
    </lineage>
</organism>
<feature type="transmembrane region" description="Helical" evidence="2">
    <location>
        <begin position="203"/>
        <end position="228"/>
    </location>
</feature>
<name>A0AA35SFX5_GEOBA</name>
<keyword evidence="2" id="KW-0812">Transmembrane</keyword>
<evidence type="ECO:0000256" key="2">
    <source>
        <dbReference type="SAM" id="Phobius"/>
    </source>
</evidence>
<dbReference type="PROSITE" id="PS50853">
    <property type="entry name" value="FN3"/>
    <property type="match status" value="2"/>
</dbReference>
<dbReference type="InterPro" id="IPR050991">
    <property type="entry name" value="ECM_Regulatory_Proteins"/>
</dbReference>
<dbReference type="InterPro" id="IPR013783">
    <property type="entry name" value="Ig-like_fold"/>
</dbReference>
<feature type="domain" description="Fibronectin type-III" evidence="3">
    <location>
        <begin position="300"/>
        <end position="398"/>
    </location>
</feature>
<keyword evidence="5" id="KW-1185">Reference proteome</keyword>
<keyword evidence="1" id="KW-0677">Repeat</keyword>
<feature type="domain" description="Fibronectin type-III" evidence="3">
    <location>
        <begin position="13"/>
        <end position="104"/>
    </location>
</feature>
<dbReference type="FunFam" id="2.60.40.10:FF:000028">
    <property type="entry name" value="Neuronal cell adhesion molecule"/>
    <property type="match status" value="1"/>
</dbReference>
<dbReference type="CDD" id="cd00063">
    <property type="entry name" value="FN3"/>
    <property type="match status" value="3"/>
</dbReference>
<dbReference type="PANTHER" id="PTHR46708">
    <property type="entry name" value="TENASCIN"/>
    <property type="match status" value="1"/>
</dbReference>
<dbReference type="Gene3D" id="2.60.40.10">
    <property type="entry name" value="Immunoglobulins"/>
    <property type="match status" value="4"/>
</dbReference>
<dbReference type="AlphaFoldDB" id="A0AA35SFX5"/>
<dbReference type="SUPFAM" id="SSF49265">
    <property type="entry name" value="Fibronectin type III"/>
    <property type="match status" value="2"/>
</dbReference>